<dbReference type="AlphaFoldDB" id="A0A645HVV9"/>
<dbReference type="InterPro" id="IPR029062">
    <property type="entry name" value="Class_I_gatase-like"/>
</dbReference>
<protein>
    <submittedName>
        <fullName evidence="1">Gamma-glutamyl-gamma-aminobutyrate hydrolase PuuD</fullName>
        <ecNumber evidence="1">3.5.1.94</ecNumber>
    </submittedName>
</protein>
<organism evidence="1">
    <name type="scientific">bioreactor metagenome</name>
    <dbReference type="NCBI Taxonomy" id="1076179"/>
    <lineage>
        <taxon>unclassified sequences</taxon>
        <taxon>metagenomes</taxon>
        <taxon>ecological metagenomes</taxon>
    </lineage>
</organism>
<sequence length="80" mass="9315">MFDIFNEERIMVNSFHHQSVKNVSQSFRITARSYDGIIEAIEAKDKKFVVGVQWHPEALVTNHKEFEKLFGQFIDAAKSK</sequence>
<dbReference type="PROSITE" id="PS51273">
    <property type="entry name" value="GATASE_TYPE_1"/>
    <property type="match status" value="1"/>
</dbReference>
<comment type="caution">
    <text evidence="1">The sequence shown here is derived from an EMBL/GenBank/DDBJ whole genome shotgun (WGS) entry which is preliminary data.</text>
</comment>
<gene>
    <name evidence="1" type="primary">puuD_7</name>
    <name evidence="1" type="ORF">SDC9_190717</name>
</gene>
<dbReference type="Gene3D" id="3.40.50.880">
    <property type="match status" value="1"/>
</dbReference>
<dbReference type="InterPro" id="IPR011697">
    <property type="entry name" value="Peptidase_C26"/>
</dbReference>
<dbReference type="PANTHER" id="PTHR43235:SF1">
    <property type="entry name" value="GLUTAMINE AMIDOTRANSFERASE PB2B2.05-RELATED"/>
    <property type="match status" value="1"/>
</dbReference>
<dbReference type="SUPFAM" id="SSF52317">
    <property type="entry name" value="Class I glutamine amidotransferase-like"/>
    <property type="match status" value="1"/>
</dbReference>
<proteinExistence type="predicted"/>
<reference evidence="1" key="1">
    <citation type="submission" date="2019-08" db="EMBL/GenBank/DDBJ databases">
        <authorList>
            <person name="Kucharzyk K."/>
            <person name="Murdoch R.W."/>
            <person name="Higgins S."/>
            <person name="Loffler F."/>
        </authorList>
    </citation>
    <scope>NUCLEOTIDE SEQUENCE</scope>
</reference>
<evidence type="ECO:0000313" key="1">
    <source>
        <dbReference type="EMBL" id="MPN43158.1"/>
    </source>
</evidence>
<name>A0A645HVV9_9ZZZZ</name>
<dbReference type="GO" id="GO:0033969">
    <property type="term" value="F:gamma-glutamyl-gamma-aminobutyrate hydrolase activity"/>
    <property type="evidence" value="ECO:0007669"/>
    <property type="project" value="UniProtKB-EC"/>
</dbReference>
<dbReference type="GO" id="GO:0005829">
    <property type="term" value="C:cytosol"/>
    <property type="evidence" value="ECO:0007669"/>
    <property type="project" value="TreeGrafter"/>
</dbReference>
<dbReference type="Pfam" id="PF07722">
    <property type="entry name" value="Peptidase_C26"/>
    <property type="match status" value="1"/>
</dbReference>
<keyword evidence="1" id="KW-0378">Hydrolase</keyword>
<accession>A0A645HVV9</accession>
<dbReference type="PANTHER" id="PTHR43235">
    <property type="entry name" value="GLUTAMINE AMIDOTRANSFERASE PB2B2.05-RELATED"/>
    <property type="match status" value="1"/>
</dbReference>
<dbReference type="InterPro" id="IPR044668">
    <property type="entry name" value="PuuD-like"/>
</dbReference>
<dbReference type="EC" id="3.5.1.94" evidence="1"/>
<dbReference type="EMBL" id="VSSQ01101379">
    <property type="protein sequence ID" value="MPN43158.1"/>
    <property type="molecule type" value="Genomic_DNA"/>
</dbReference>